<feature type="compositionally biased region" description="Polar residues" evidence="1">
    <location>
        <begin position="193"/>
        <end position="211"/>
    </location>
</feature>
<reference evidence="4" key="1">
    <citation type="submission" date="2012-12" db="EMBL/GenBank/DDBJ databases">
        <authorList>
            <person name="Hellsten U."/>
            <person name="Grimwood J."/>
            <person name="Chapman J.A."/>
            <person name="Shapiro H."/>
            <person name="Aerts A."/>
            <person name="Otillar R.P."/>
            <person name="Terry A.Y."/>
            <person name="Boore J.L."/>
            <person name="Simakov O."/>
            <person name="Marletaz F."/>
            <person name="Cho S.-J."/>
            <person name="Edsinger-Gonzales E."/>
            <person name="Havlak P."/>
            <person name="Kuo D.-H."/>
            <person name="Larsson T."/>
            <person name="Lv J."/>
            <person name="Arendt D."/>
            <person name="Savage R."/>
            <person name="Osoegawa K."/>
            <person name="de Jong P."/>
            <person name="Lindberg D.R."/>
            <person name="Seaver E.C."/>
            <person name="Weisblat D.A."/>
            <person name="Putnam N.H."/>
            <person name="Grigoriev I.V."/>
            <person name="Rokhsar D.S."/>
        </authorList>
    </citation>
    <scope>NUCLEOTIDE SEQUENCE</scope>
</reference>
<reference evidence="3" key="3">
    <citation type="submission" date="2015-06" db="UniProtKB">
        <authorList>
            <consortium name="EnsemblMetazoa"/>
        </authorList>
    </citation>
    <scope>IDENTIFICATION</scope>
</reference>
<dbReference type="EMBL" id="AMQM01005870">
    <property type="status" value="NOT_ANNOTATED_CDS"/>
    <property type="molecule type" value="Genomic_DNA"/>
</dbReference>
<dbReference type="CTD" id="20212444"/>
<evidence type="ECO:0000313" key="4">
    <source>
        <dbReference type="Proteomes" id="UP000015101"/>
    </source>
</evidence>
<dbReference type="EnsemblMetazoa" id="HelroT192905">
    <property type="protein sequence ID" value="HelroP192905"/>
    <property type="gene ID" value="HelroG192905"/>
</dbReference>
<keyword evidence="4" id="KW-1185">Reference proteome</keyword>
<feature type="region of interest" description="Disordered" evidence="1">
    <location>
        <begin position="19"/>
        <end position="61"/>
    </location>
</feature>
<feature type="compositionally biased region" description="Polar residues" evidence="1">
    <location>
        <begin position="32"/>
        <end position="41"/>
    </location>
</feature>
<evidence type="ECO:0000313" key="2">
    <source>
        <dbReference type="EMBL" id="ESN98405.1"/>
    </source>
</evidence>
<dbReference type="EMBL" id="KB097144">
    <property type="protein sequence ID" value="ESN98405.1"/>
    <property type="molecule type" value="Genomic_DNA"/>
</dbReference>
<feature type="region of interest" description="Disordered" evidence="1">
    <location>
        <begin position="193"/>
        <end position="222"/>
    </location>
</feature>
<protein>
    <submittedName>
        <fullName evidence="2 3">Uncharacterized protein</fullName>
    </submittedName>
</protein>
<proteinExistence type="predicted"/>
<reference evidence="2 4" key="2">
    <citation type="journal article" date="2013" name="Nature">
        <title>Insights into bilaterian evolution from three spiralian genomes.</title>
        <authorList>
            <person name="Simakov O."/>
            <person name="Marletaz F."/>
            <person name="Cho S.J."/>
            <person name="Edsinger-Gonzales E."/>
            <person name="Havlak P."/>
            <person name="Hellsten U."/>
            <person name="Kuo D.H."/>
            <person name="Larsson T."/>
            <person name="Lv J."/>
            <person name="Arendt D."/>
            <person name="Savage R."/>
            <person name="Osoegawa K."/>
            <person name="de Jong P."/>
            <person name="Grimwood J."/>
            <person name="Chapman J.A."/>
            <person name="Shapiro H."/>
            <person name="Aerts A."/>
            <person name="Otillar R.P."/>
            <person name="Terry A.Y."/>
            <person name="Boore J.L."/>
            <person name="Grigoriev I.V."/>
            <person name="Lindberg D.R."/>
            <person name="Seaver E.C."/>
            <person name="Weisblat D.A."/>
            <person name="Putnam N.H."/>
            <person name="Rokhsar D.S."/>
        </authorList>
    </citation>
    <scope>NUCLEOTIDE SEQUENCE</scope>
</reference>
<gene>
    <name evidence="3" type="primary">20212444</name>
    <name evidence="2" type="ORF">HELRODRAFT_192905</name>
</gene>
<dbReference type="GeneID" id="20212444"/>
<dbReference type="InParanoid" id="T1FUE8"/>
<dbReference type="Proteomes" id="UP000015101">
    <property type="component" value="Unassembled WGS sequence"/>
</dbReference>
<feature type="region of interest" description="Disordered" evidence="1">
    <location>
        <begin position="77"/>
        <end position="125"/>
    </location>
</feature>
<accession>T1FUE8</accession>
<feature type="compositionally biased region" description="Polar residues" evidence="1">
    <location>
        <begin position="100"/>
        <end position="116"/>
    </location>
</feature>
<dbReference type="AlphaFoldDB" id="T1FUE8"/>
<dbReference type="RefSeq" id="XP_009023369.1">
    <property type="nucleotide sequence ID" value="XM_009025121.1"/>
</dbReference>
<dbReference type="KEGG" id="hro:HELRODRAFT_192905"/>
<sequence length="246" mass="27013">MLTVVCACMVKLILGKRSRRNSTSTPPLPQSFLDQTTSHTNPLFHYPPPQAQPGSVNPYNEPPPSYYYAHFTSAVDKMEEEGSGEREGSVRIIPVPPGPSTNNSEIGRNTDSNTHPPLSELPPYETYKDDRCMDPQLLQELQEANDSNNHNNVTDTNSIQMNTTSDNISNSSTVNNFTDSTSSNACNDNMTNGNRTNSTLDNANFDSNSGKSIGKNGKQDGKGKIYVRADGVITPWPPQKMIKTSR</sequence>
<evidence type="ECO:0000256" key="1">
    <source>
        <dbReference type="SAM" id="MobiDB-lite"/>
    </source>
</evidence>
<dbReference type="HOGENOM" id="CLU_1130142_0_0_1"/>
<organism evidence="3 4">
    <name type="scientific">Helobdella robusta</name>
    <name type="common">Californian leech</name>
    <dbReference type="NCBI Taxonomy" id="6412"/>
    <lineage>
        <taxon>Eukaryota</taxon>
        <taxon>Metazoa</taxon>
        <taxon>Spiralia</taxon>
        <taxon>Lophotrochozoa</taxon>
        <taxon>Annelida</taxon>
        <taxon>Clitellata</taxon>
        <taxon>Hirudinea</taxon>
        <taxon>Rhynchobdellida</taxon>
        <taxon>Glossiphoniidae</taxon>
        <taxon>Helobdella</taxon>
    </lineage>
</organism>
<evidence type="ECO:0000313" key="3">
    <source>
        <dbReference type="EnsemblMetazoa" id="HelroP192905"/>
    </source>
</evidence>
<name>T1FUE8_HELRO</name>